<gene>
    <name evidence="6" type="ORF">OM076_40470</name>
</gene>
<keyword evidence="1" id="KW-0678">Repressor</keyword>
<dbReference type="GO" id="GO:0000976">
    <property type="term" value="F:transcription cis-regulatory region binding"/>
    <property type="evidence" value="ECO:0007669"/>
    <property type="project" value="TreeGrafter"/>
</dbReference>
<dbReference type="AlphaFoldDB" id="A0A9X3S826"/>
<name>A0A9X3S826_9ACTN</name>
<reference evidence="6" key="1">
    <citation type="submission" date="2022-10" db="EMBL/GenBank/DDBJ databases">
        <title>The WGS of Solirubrobacter ginsenosidimutans DSM 21036.</title>
        <authorList>
            <person name="Jiang Z."/>
        </authorList>
    </citation>
    <scope>NUCLEOTIDE SEQUENCE</scope>
    <source>
        <strain evidence="6">DSM 21036</strain>
    </source>
</reference>
<keyword evidence="4" id="KW-0804">Transcription</keyword>
<dbReference type="PANTHER" id="PTHR30146">
    <property type="entry name" value="LACI-RELATED TRANSCRIPTIONAL REPRESSOR"/>
    <property type="match status" value="1"/>
</dbReference>
<dbReference type="InterPro" id="IPR028082">
    <property type="entry name" value="Peripla_BP_I"/>
</dbReference>
<dbReference type="InterPro" id="IPR046335">
    <property type="entry name" value="LacI/GalR-like_sensor"/>
</dbReference>
<dbReference type="Pfam" id="PF13377">
    <property type="entry name" value="Peripla_BP_3"/>
    <property type="match status" value="1"/>
</dbReference>
<dbReference type="SMART" id="SM00354">
    <property type="entry name" value="HTH_LACI"/>
    <property type="match status" value="1"/>
</dbReference>
<dbReference type="Gene3D" id="3.40.50.2300">
    <property type="match status" value="2"/>
</dbReference>
<dbReference type="PANTHER" id="PTHR30146:SF148">
    <property type="entry name" value="HTH-TYPE TRANSCRIPTIONAL REPRESSOR PURR-RELATED"/>
    <property type="match status" value="1"/>
</dbReference>
<dbReference type="GO" id="GO:0003700">
    <property type="term" value="F:DNA-binding transcription factor activity"/>
    <property type="evidence" value="ECO:0007669"/>
    <property type="project" value="TreeGrafter"/>
</dbReference>
<dbReference type="InterPro" id="IPR000843">
    <property type="entry name" value="HTH_LacI"/>
</dbReference>
<dbReference type="Gene3D" id="1.10.260.40">
    <property type="entry name" value="lambda repressor-like DNA-binding domains"/>
    <property type="match status" value="1"/>
</dbReference>
<dbReference type="Proteomes" id="UP001149140">
    <property type="component" value="Unassembled WGS sequence"/>
</dbReference>
<keyword evidence="2" id="KW-0805">Transcription regulation</keyword>
<dbReference type="Pfam" id="PF00356">
    <property type="entry name" value="LacI"/>
    <property type="match status" value="1"/>
</dbReference>
<dbReference type="PROSITE" id="PS50932">
    <property type="entry name" value="HTH_LACI_2"/>
    <property type="match status" value="1"/>
</dbReference>
<proteinExistence type="predicted"/>
<comment type="caution">
    <text evidence="6">The sequence shown here is derived from an EMBL/GenBank/DDBJ whole genome shotgun (WGS) entry which is preliminary data.</text>
</comment>
<keyword evidence="3" id="KW-0238">DNA-binding</keyword>
<organism evidence="6 7">
    <name type="scientific">Solirubrobacter ginsenosidimutans</name>
    <dbReference type="NCBI Taxonomy" id="490573"/>
    <lineage>
        <taxon>Bacteria</taxon>
        <taxon>Bacillati</taxon>
        <taxon>Actinomycetota</taxon>
        <taxon>Thermoleophilia</taxon>
        <taxon>Solirubrobacterales</taxon>
        <taxon>Solirubrobacteraceae</taxon>
        <taxon>Solirubrobacter</taxon>
    </lineage>
</organism>
<dbReference type="CDD" id="cd01392">
    <property type="entry name" value="HTH_LacI"/>
    <property type="match status" value="1"/>
</dbReference>
<evidence type="ECO:0000256" key="2">
    <source>
        <dbReference type="ARBA" id="ARBA00023015"/>
    </source>
</evidence>
<dbReference type="RefSeq" id="WP_270045881.1">
    <property type="nucleotide sequence ID" value="NZ_JAPDOD010000070.1"/>
</dbReference>
<evidence type="ECO:0000256" key="4">
    <source>
        <dbReference type="ARBA" id="ARBA00023163"/>
    </source>
</evidence>
<keyword evidence="7" id="KW-1185">Reference proteome</keyword>
<dbReference type="SUPFAM" id="SSF53822">
    <property type="entry name" value="Periplasmic binding protein-like I"/>
    <property type="match status" value="1"/>
</dbReference>
<evidence type="ECO:0000256" key="3">
    <source>
        <dbReference type="ARBA" id="ARBA00023125"/>
    </source>
</evidence>
<accession>A0A9X3S826</accession>
<protein>
    <submittedName>
        <fullName evidence="6">LacI family transcriptional regulator</fullName>
    </submittedName>
</protein>
<feature type="domain" description="HTH lacI-type" evidence="5">
    <location>
        <begin position="1"/>
        <end position="53"/>
    </location>
</feature>
<dbReference type="SUPFAM" id="SSF47413">
    <property type="entry name" value="lambda repressor-like DNA-binding domains"/>
    <property type="match status" value="1"/>
</dbReference>
<dbReference type="InterPro" id="IPR010982">
    <property type="entry name" value="Lambda_DNA-bd_dom_sf"/>
</dbReference>
<evidence type="ECO:0000313" key="6">
    <source>
        <dbReference type="EMBL" id="MDA0166606.1"/>
    </source>
</evidence>
<evidence type="ECO:0000259" key="5">
    <source>
        <dbReference type="PROSITE" id="PS50932"/>
    </source>
</evidence>
<dbReference type="PROSITE" id="PS00356">
    <property type="entry name" value="HTH_LACI_1"/>
    <property type="match status" value="1"/>
</dbReference>
<dbReference type="CDD" id="cd06267">
    <property type="entry name" value="PBP1_LacI_sugar_binding-like"/>
    <property type="match status" value="1"/>
</dbReference>
<evidence type="ECO:0000256" key="1">
    <source>
        <dbReference type="ARBA" id="ARBA00022491"/>
    </source>
</evidence>
<sequence length="344" mass="36865">MADVARLAGVSVTTVSHVINGTRPASQRTRDSVLAAIERTGYRPNTIARALARGGTQSLGLAISGLSNPYFTDVVAAIEAAAGRAGHTLLLGDTREDPEHELRIVRALAERQVDGMLLAPTVGALEHALPYLESQGVPTVLLDRFVDVPLDQVGCDNEQPTARLVEHLIDKGHTRIAMAIGIPGLSTTDERVRGYRGALERGGLAFDPGLVAEGHSQRDAARDAMHTLLELPDPPTAVVSGNNFMTIGLLRAIAERGLTVPDDLALVAFDDFEWADLFAPRLTVIRQPTTELGSRAVELLLSRLADPDRPPRTERLEAMFVHRNSCGCTGPSPALQLRAQPSKA</sequence>
<dbReference type="EMBL" id="JAPDOD010000070">
    <property type="protein sequence ID" value="MDA0166606.1"/>
    <property type="molecule type" value="Genomic_DNA"/>
</dbReference>
<evidence type="ECO:0000313" key="7">
    <source>
        <dbReference type="Proteomes" id="UP001149140"/>
    </source>
</evidence>